<name>A0A813LHY2_POLGL</name>
<organism evidence="2 3">
    <name type="scientific">Polarella glacialis</name>
    <name type="common">Dinoflagellate</name>
    <dbReference type="NCBI Taxonomy" id="89957"/>
    <lineage>
        <taxon>Eukaryota</taxon>
        <taxon>Sar</taxon>
        <taxon>Alveolata</taxon>
        <taxon>Dinophyceae</taxon>
        <taxon>Suessiales</taxon>
        <taxon>Suessiaceae</taxon>
        <taxon>Polarella</taxon>
    </lineage>
</organism>
<dbReference type="AlphaFoldDB" id="A0A813LHY2"/>
<feature type="compositionally biased region" description="Basic and acidic residues" evidence="1">
    <location>
        <begin position="18"/>
        <end position="35"/>
    </location>
</feature>
<evidence type="ECO:0000313" key="3">
    <source>
        <dbReference type="Proteomes" id="UP000626109"/>
    </source>
</evidence>
<evidence type="ECO:0000256" key="1">
    <source>
        <dbReference type="SAM" id="MobiDB-lite"/>
    </source>
</evidence>
<dbReference type="Proteomes" id="UP000626109">
    <property type="component" value="Unassembled WGS sequence"/>
</dbReference>
<comment type="caution">
    <text evidence="2">The sequence shown here is derived from an EMBL/GenBank/DDBJ whole genome shotgun (WGS) entry which is preliminary data.</text>
</comment>
<dbReference type="GO" id="GO:0003729">
    <property type="term" value="F:mRNA binding"/>
    <property type="evidence" value="ECO:0007669"/>
    <property type="project" value="TreeGrafter"/>
</dbReference>
<feature type="compositionally biased region" description="Basic residues" evidence="1">
    <location>
        <begin position="69"/>
        <end position="84"/>
    </location>
</feature>
<evidence type="ECO:0000313" key="2">
    <source>
        <dbReference type="EMBL" id="CAE8728842.1"/>
    </source>
</evidence>
<proteinExistence type="predicted"/>
<dbReference type="GO" id="GO:0008298">
    <property type="term" value="P:intracellular mRNA localization"/>
    <property type="evidence" value="ECO:0007669"/>
    <property type="project" value="TreeGrafter"/>
</dbReference>
<dbReference type="PANTHER" id="PTHR31027:SF2">
    <property type="entry name" value="LEBERCILIN DOMAIN-CONTAINING PROTEIN"/>
    <property type="match status" value="1"/>
</dbReference>
<dbReference type="GO" id="GO:0005783">
    <property type="term" value="C:endoplasmic reticulum"/>
    <property type="evidence" value="ECO:0007669"/>
    <property type="project" value="TreeGrafter"/>
</dbReference>
<feature type="compositionally biased region" description="Low complexity" evidence="1">
    <location>
        <begin position="36"/>
        <end position="68"/>
    </location>
</feature>
<accession>A0A813LHY2</accession>
<feature type="region of interest" description="Disordered" evidence="1">
    <location>
        <begin position="392"/>
        <end position="411"/>
    </location>
</feature>
<dbReference type="GO" id="GO:0042175">
    <property type="term" value="C:nuclear outer membrane-endoplasmic reticulum membrane network"/>
    <property type="evidence" value="ECO:0007669"/>
    <property type="project" value="TreeGrafter"/>
</dbReference>
<feature type="region of interest" description="Disordered" evidence="1">
    <location>
        <begin position="1"/>
        <end position="101"/>
    </location>
</feature>
<dbReference type="EMBL" id="CAJNNW010035611">
    <property type="protein sequence ID" value="CAE8728842.1"/>
    <property type="molecule type" value="Genomic_DNA"/>
</dbReference>
<dbReference type="PANTHER" id="PTHR31027">
    <property type="entry name" value="NUCLEAR SEGREGATION PROTEIN BFR1"/>
    <property type="match status" value="1"/>
</dbReference>
<feature type="region of interest" description="Disordered" evidence="1">
    <location>
        <begin position="417"/>
        <end position="437"/>
    </location>
</feature>
<sequence>MQPFDDVASTMTSTRAGQRREGAEPRADRCQDHDQQQQQQQNDQQLHSKQPQQATQQQTDSQSESNQQRKLRMRGTRGGVRRRGPGGPRVLSPPLNSSQAMAPSLGCITSVRRDAWGGAVEARPDRQRFEDSMAGISSEISQLRSAMKCLDVQIARHCGCDDEEFEQRKASLKDRLDLAAKALLKLDKLREQLLRGEDDELLEEGRKRAELKKLKAAVGFADEDEIDEQISVLEGRMWEQQLSLAEEKSLLNEIASLGRKKCEVLLHREMEANLRGDDQIVSDRLALFSRHMEEQQEAKQKAAQQYRLLIEERQLSLADLPCTAERQACGERLEACLRRQSRLREAFQRQEHEVEAYQAGLQQIQRQESLEANRREQLRTRREAEVLRQREREERLERHHQDQTHKEDALLKRRLEEKARREEKASEADKSAGVEHEVLPKEPPHFAEFRLLEQTRKYCQTLIPKKADNSVEKKPVQYNNPEGSFVIVPKEERAEDYLVTPSKPRRHEGKVNKRPMSSRLKKSRLEGNQVLMLTPLSLRLFEA</sequence>
<reference evidence="2" key="1">
    <citation type="submission" date="2021-02" db="EMBL/GenBank/DDBJ databases">
        <authorList>
            <person name="Dougan E. K."/>
            <person name="Rhodes N."/>
            <person name="Thang M."/>
            <person name="Chan C."/>
        </authorList>
    </citation>
    <scope>NUCLEOTIDE SEQUENCE</scope>
</reference>
<dbReference type="InterPro" id="IPR039604">
    <property type="entry name" value="Bfr1"/>
</dbReference>
<dbReference type="GO" id="GO:1990904">
    <property type="term" value="C:ribonucleoprotein complex"/>
    <property type="evidence" value="ECO:0007669"/>
    <property type="project" value="TreeGrafter"/>
</dbReference>
<gene>
    <name evidence="2" type="ORF">PGLA2088_LOCUS45249</name>
</gene>
<protein>
    <submittedName>
        <fullName evidence="2">Uncharacterized protein</fullName>
    </submittedName>
</protein>